<feature type="domain" description="SGNH hydrolase-type esterase" evidence="4">
    <location>
        <begin position="48"/>
        <end position="286"/>
    </location>
</feature>
<evidence type="ECO:0000313" key="5">
    <source>
        <dbReference type="EMBL" id="KIH97520.1"/>
    </source>
</evidence>
<evidence type="ECO:0000256" key="3">
    <source>
        <dbReference type="SAM" id="SignalP"/>
    </source>
</evidence>
<dbReference type="PANTHER" id="PTHR37981:SF1">
    <property type="entry name" value="SGNH HYDROLASE-TYPE ESTERASE DOMAIN-CONTAINING PROTEIN"/>
    <property type="match status" value="1"/>
</dbReference>
<dbReference type="OrthoDB" id="5503950at2"/>
<name>A0A0C2JF33_9ACTN</name>
<dbReference type="InterPro" id="IPR036514">
    <property type="entry name" value="SGNH_hydro_sf"/>
</dbReference>
<reference evidence="6" key="1">
    <citation type="journal article" date="2015" name="Chem. Biol.">
        <title>Structure, bioactivity, and resistance mechanism of streptomonomicin, an unusual lasso Peptide from an understudied halophilic actinomycete.</title>
        <authorList>
            <person name="Metelev M."/>
            <person name="Tietz J.I."/>
            <person name="Melby J.O."/>
            <person name="Blair P.M."/>
            <person name="Zhu L."/>
            <person name="Livnat I."/>
            <person name="Severinov K."/>
            <person name="Mitchell D.A."/>
        </authorList>
    </citation>
    <scope>NUCLEOTIDE SEQUENCE [LARGE SCALE GENOMIC DNA]</scope>
    <source>
        <strain evidence="6">YIM 90003</strain>
    </source>
</reference>
<comment type="caution">
    <text evidence="5">The sequence shown here is derived from an EMBL/GenBank/DDBJ whole genome shotgun (WGS) entry which is preliminary data.</text>
</comment>
<keyword evidence="2" id="KW-1015">Disulfide bond</keyword>
<dbReference type="GO" id="GO:0004806">
    <property type="term" value="F:triacylglycerol lipase activity"/>
    <property type="evidence" value="ECO:0007669"/>
    <property type="project" value="TreeGrafter"/>
</dbReference>
<protein>
    <submittedName>
        <fullName evidence="5">GDSL family lipase</fullName>
    </submittedName>
</protein>
<feature type="disulfide bond" evidence="2">
    <location>
        <begin position="212"/>
        <end position="258"/>
    </location>
</feature>
<dbReference type="Pfam" id="PF13472">
    <property type="entry name" value="Lipase_GDSL_2"/>
    <property type="match status" value="1"/>
</dbReference>
<sequence length="305" mass="31453">MSAYSASRRRAPVYALAGALVLTATATAAPAGADTDGGAEGLAAEYVALGDSFTAGPFIPSPYGDPALCLRSRSNYPNRVAEATGASEFTDASCIGAETDDMAAPQGLGLATNPPQLDALTPETTLVTLGIGGNDLGYAEMAITCLTLAATDLDGAPCRDHYTGPDGDKLRDRLPEAGESVGEVLEAVGRRSPDATVAVVGYLELLPREEACLQAPYADGDIEYLYGVWEELNAVLEKEAADAGAVFVDTSGPGHDMCAPADQRWVEGIFPNRPAAPVHPNAAGMAEVGDRVLEALGVQQDSPQV</sequence>
<keyword evidence="3" id="KW-0732">Signal</keyword>
<dbReference type="AlphaFoldDB" id="A0A0C2JF33"/>
<evidence type="ECO:0000313" key="6">
    <source>
        <dbReference type="Proteomes" id="UP000031675"/>
    </source>
</evidence>
<evidence type="ECO:0000256" key="1">
    <source>
        <dbReference type="PIRSR" id="PIRSR637460-1"/>
    </source>
</evidence>
<feature type="signal peptide" evidence="3">
    <location>
        <begin position="1"/>
        <end position="28"/>
    </location>
</feature>
<dbReference type="CDD" id="cd01823">
    <property type="entry name" value="SEST_like"/>
    <property type="match status" value="1"/>
</dbReference>
<feature type="chain" id="PRO_5038588407" evidence="3">
    <location>
        <begin position="29"/>
        <end position="305"/>
    </location>
</feature>
<dbReference type="STRING" id="183763.LP52_18425"/>
<dbReference type="Proteomes" id="UP000031675">
    <property type="component" value="Unassembled WGS sequence"/>
</dbReference>
<dbReference type="Gene3D" id="3.40.50.1110">
    <property type="entry name" value="SGNH hydrolase"/>
    <property type="match status" value="1"/>
</dbReference>
<feature type="active site" evidence="1">
    <location>
        <position position="279"/>
    </location>
</feature>
<feature type="active site" description="Nucleophile" evidence="1">
    <location>
        <position position="52"/>
    </location>
</feature>
<dbReference type="InterPro" id="IPR037460">
    <property type="entry name" value="SEST-like"/>
</dbReference>
<feature type="disulfide bond" evidence="2">
    <location>
        <begin position="69"/>
        <end position="94"/>
    </location>
</feature>
<evidence type="ECO:0000259" key="4">
    <source>
        <dbReference type="Pfam" id="PF13472"/>
    </source>
</evidence>
<accession>A0A0C2JF33</accession>
<gene>
    <name evidence="5" type="ORF">LP52_18425</name>
</gene>
<dbReference type="GO" id="GO:0019433">
    <property type="term" value="P:triglyceride catabolic process"/>
    <property type="evidence" value="ECO:0007669"/>
    <property type="project" value="TreeGrafter"/>
</dbReference>
<keyword evidence="6" id="KW-1185">Reference proteome</keyword>
<dbReference type="RefSeq" id="WP_040275331.1">
    <property type="nucleotide sequence ID" value="NZ_JROO01000036.1"/>
</dbReference>
<dbReference type="EMBL" id="JROO01000036">
    <property type="protein sequence ID" value="KIH97520.1"/>
    <property type="molecule type" value="Genomic_DNA"/>
</dbReference>
<dbReference type="InterPro" id="IPR013830">
    <property type="entry name" value="SGNH_hydro"/>
</dbReference>
<organism evidence="5 6">
    <name type="scientific">Streptomonospora alba</name>
    <dbReference type="NCBI Taxonomy" id="183763"/>
    <lineage>
        <taxon>Bacteria</taxon>
        <taxon>Bacillati</taxon>
        <taxon>Actinomycetota</taxon>
        <taxon>Actinomycetes</taxon>
        <taxon>Streptosporangiales</taxon>
        <taxon>Nocardiopsidaceae</taxon>
        <taxon>Streptomonospora</taxon>
    </lineage>
</organism>
<dbReference type="SUPFAM" id="SSF52266">
    <property type="entry name" value="SGNH hydrolase"/>
    <property type="match status" value="1"/>
</dbReference>
<proteinExistence type="predicted"/>
<dbReference type="PANTHER" id="PTHR37981">
    <property type="entry name" value="LIPASE 2"/>
    <property type="match status" value="1"/>
</dbReference>
<feature type="disulfide bond" evidence="2">
    <location>
        <begin position="145"/>
        <end position="158"/>
    </location>
</feature>
<evidence type="ECO:0000256" key="2">
    <source>
        <dbReference type="PIRSR" id="PIRSR637460-2"/>
    </source>
</evidence>